<sequence length="209" mass="23017">MLAIGGLSRNAEFKSSCQMAKQFPGNLPVLNATVDPSEFNTFMQAHQNGNAPSCFGFGNIASLSRAGDKMQIMTIRFQVGGVQFYWLADMSDGDVWRAVDAWRKRGQVPIAIGHSDQMAYVVIDYAAGSMTLDRFRDQIRSEPSQEFFDMVSDVASSGFVEAQATTDIPDTPLDRVIVNLLVSPRQQQYVHGNVMRDKPVMADGGMSVH</sequence>
<reference evidence="1 2" key="1">
    <citation type="submission" date="2014-03" db="EMBL/GenBank/DDBJ databases">
        <title>Draft Genome Sequences of Four Burkholderia Strains.</title>
        <authorList>
            <person name="Liu X.Y."/>
            <person name="Li C.X."/>
            <person name="Xu J.H."/>
        </authorList>
    </citation>
    <scope>NUCLEOTIDE SEQUENCE [LARGE SCALE GENOMIC DNA]</scope>
    <source>
        <strain evidence="1 2">OP-1</strain>
    </source>
</reference>
<accession>A0A656QI92</accession>
<dbReference type="Proteomes" id="UP000027451">
    <property type="component" value="Unassembled WGS sequence"/>
</dbReference>
<keyword evidence="2" id="KW-1185">Reference proteome</keyword>
<evidence type="ECO:0000313" key="2">
    <source>
        <dbReference type="Proteomes" id="UP000027451"/>
    </source>
</evidence>
<organism evidence="1 2">
    <name type="scientific">Caballeronia zhejiangensis</name>
    <dbReference type="NCBI Taxonomy" id="871203"/>
    <lineage>
        <taxon>Bacteria</taxon>
        <taxon>Pseudomonadati</taxon>
        <taxon>Pseudomonadota</taxon>
        <taxon>Betaproteobacteria</taxon>
        <taxon>Burkholderiales</taxon>
        <taxon>Burkholderiaceae</taxon>
        <taxon>Caballeronia</taxon>
    </lineage>
</organism>
<name>A0A656QI92_9BURK</name>
<dbReference type="EMBL" id="JFHD01000016">
    <property type="protein sequence ID" value="KDR28893.1"/>
    <property type="molecule type" value="Genomic_DNA"/>
</dbReference>
<evidence type="ECO:0000313" key="1">
    <source>
        <dbReference type="EMBL" id="KDR28893.1"/>
    </source>
</evidence>
<dbReference type="AlphaFoldDB" id="A0A656QI92"/>
<proteinExistence type="predicted"/>
<comment type="caution">
    <text evidence="1">The sequence shown here is derived from an EMBL/GenBank/DDBJ whole genome shotgun (WGS) entry which is preliminary data.</text>
</comment>
<protein>
    <submittedName>
        <fullName evidence="1">Uncharacterized protein</fullName>
    </submittedName>
</protein>
<gene>
    <name evidence="1" type="ORF">BG60_09295</name>
</gene>